<name>A0A394XJ48_LISMN</name>
<dbReference type="EMBL" id="AANEHK010000001">
    <property type="protein sequence ID" value="EDO0984731.1"/>
    <property type="molecule type" value="Genomic_DNA"/>
</dbReference>
<dbReference type="Proteomes" id="UP000840039">
    <property type="component" value="Unassembled WGS sequence"/>
</dbReference>
<reference evidence="3" key="1">
    <citation type="journal article" date="2018" name="Genome Biol.">
        <title>SKESA: strategic k-mer extension for scrupulous assemblies.</title>
        <authorList>
            <person name="Souvorov A."/>
            <person name="Agarwala R."/>
            <person name="Lipman D.J."/>
        </authorList>
    </citation>
    <scope>NUCLEOTIDE SEQUENCE [LARGE SCALE GENOMIC DNA]</scope>
    <source>
        <strain evidence="3">09CEB371LM</strain>
    </source>
</reference>
<reference evidence="3" key="4">
    <citation type="submission" date="2019-10" db="EMBL/GenBank/DDBJ databases">
        <authorList>
            <consortium name="NCBI Pathogen Detection Project"/>
        </authorList>
    </citation>
    <scope>NUCLEOTIDE SEQUENCE</scope>
    <source>
        <strain evidence="3">09CEB371LM</strain>
    </source>
</reference>
<dbReference type="EMBL" id="AABEKY010000002">
    <property type="protein sequence ID" value="EAG9386769.1"/>
    <property type="molecule type" value="Genomic_DNA"/>
</dbReference>
<dbReference type="Proteomes" id="UP000467536">
    <property type="component" value="Unassembled WGS sequence"/>
</dbReference>
<dbReference type="AlphaFoldDB" id="A0A394XJ48"/>
<evidence type="ECO:0000313" key="4">
    <source>
        <dbReference type="Proteomes" id="UP000467536"/>
    </source>
</evidence>
<reference evidence="2 4" key="3">
    <citation type="submission" date="2019-08" db="EMBL/GenBank/DDBJ databases">
        <authorList>
            <person name="Ashton P.M."/>
            <person name="Dallman T."/>
            <person name="Nair S."/>
            <person name="De Pinna E."/>
            <person name="Peters T."/>
            <person name="Grant K."/>
        </authorList>
    </citation>
    <scope>NUCLEOTIDE SEQUENCE [LARGE SCALE GENOMIC DNA]</scope>
    <source>
        <strain evidence="2 4">788324</strain>
    </source>
</reference>
<accession>A0A394XJ48</accession>
<dbReference type="InterPro" id="IPR028954">
    <property type="entry name" value="Imm59"/>
</dbReference>
<dbReference type="Pfam" id="PF15597">
    <property type="entry name" value="Imm59"/>
    <property type="match status" value="1"/>
</dbReference>
<proteinExistence type="predicted"/>
<dbReference type="RefSeq" id="WP_003734172.1">
    <property type="nucleotide sequence ID" value="NZ_BBRP01000001.1"/>
</dbReference>
<evidence type="ECO:0000313" key="5">
    <source>
        <dbReference type="Proteomes" id="UP000522199"/>
    </source>
</evidence>
<reference evidence="1 5" key="2">
    <citation type="submission" date="2019-04" db="EMBL/GenBank/DDBJ databases">
        <authorList>
            <consortium name="GenomeTrakr network: Whole genome sequencing for foodborne pathogen traceback"/>
        </authorList>
    </citation>
    <scope>NUCLEOTIDE SEQUENCE [LARGE SCALE GENOMIC DNA]</scope>
    <source>
        <strain evidence="1 5">CFSAN072474</strain>
    </source>
</reference>
<dbReference type="EMBL" id="DAAEEB010000003">
    <property type="protein sequence ID" value="HAA8052834.1"/>
    <property type="molecule type" value="Genomic_DNA"/>
</dbReference>
<dbReference type="Proteomes" id="UP000522199">
    <property type="component" value="Unassembled WGS sequence"/>
</dbReference>
<evidence type="ECO:0000313" key="2">
    <source>
        <dbReference type="EMBL" id="EDO0984731.1"/>
    </source>
</evidence>
<organism evidence="3">
    <name type="scientific">Listeria monocytogenes</name>
    <dbReference type="NCBI Taxonomy" id="1639"/>
    <lineage>
        <taxon>Bacteria</taxon>
        <taxon>Bacillati</taxon>
        <taxon>Bacillota</taxon>
        <taxon>Bacilli</taxon>
        <taxon>Bacillales</taxon>
        <taxon>Listeriaceae</taxon>
        <taxon>Listeria</taxon>
    </lineage>
</organism>
<evidence type="ECO:0000313" key="1">
    <source>
        <dbReference type="EMBL" id="EAG9386769.1"/>
    </source>
</evidence>
<gene>
    <name evidence="1" type="ORF">CW845_04635</name>
    <name evidence="2" type="ORF">FV747_01805</name>
    <name evidence="3" type="ORF">GHH22_06650</name>
</gene>
<protein>
    <submittedName>
        <fullName evidence="3">Uncharacterized protein</fullName>
    </submittedName>
</protein>
<evidence type="ECO:0000313" key="3">
    <source>
        <dbReference type="EMBL" id="HAA8052834.1"/>
    </source>
</evidence>
<sequence length="107" mass="12975">MNYNLKECKKILEEDIYLLGYQELRYAIFEGEKNNRQEYQVRIEKNEDKFEVYMTADRASVVGKYEFNNVFDAMDKFLHIMQSRVLSNRRRVKDGELPEYSCPLWDN</sequence>
<comment type="caution">
    <text evidence="3">The sequence shown here is derived from an EMBL/GenBank/DDBJ whole genome shotgun (WGS) entry which is preliminary data.</text>
</comment>